<protein>
    <submittedName>
        <fullName evidence="3">DUF2235 domain-containing protein</fullName>
    </submittedName>
</protein>
<accession>A0A5C4NIP0</accession>
<reference evidence="3 4" key="1">
    <citation type="submission" date="2019-06" db="EMBL/GenBank/DDBJ databases">
        <title>Genome sequence of Janthinobacterium lividum UCD_MED1.</title>
        <authorList>
            <person name="De Leon M.E."/>
            <person name="Jospin G."/>
        </authorList>
    </citation>
    <scope>NUCLEOTIDE SEQUENCE [LARGE SCALE GENOMIC DNA]</scope>
    <source>
        <strain evidence="3 4">UCD_MED1</strain>
    </source>
</reference>
<comment type="caution">
    <text evidence="3">The sequence shown here is derived from an EMBL/GenBank/DDBJ whole genome shotgun (WGS) entry which is preliminary data.</text>
</comment>
<evidence type="ECO:0000313" key="4">
    <source>
        <dbReference type="Proteomes" id="UP000305681"/>
    </source>
</evidence>
<feature type="region of interest" description="Disordered" evidence="1">
    <location>
        <begin position="653"/>
        <end position="672"/>
    </location>
</feature>
<dbReference type="Proteomes" id="UP000305681">
    <property type="component" value="Unassembled WGS sequence"/>
</dbReference>
<dbReference type="EMBL" id="VDGE01000014">
    <property type="protein sequence ID" value="TNC72926.1"/>
    <property type="molecule type" value="Genomic_DNA"/>
</dbReference>
<dbReference type="RefSeq" id="WP_139092438.1">
    <property type="nucleotide sequence ID" value="NZ_VDGE01000014.1"/>
</dbReference>
<sequence>MTIKLIERIPVSYSAAHSLNDIFSDRERQDVLGGYEKLERCPKGNTAAACKTNLFFGFFFDGTKNNYIRAEAGKNHSNVARLYDCFPGLSTPTVLPENTDWIHKKEEYSHFFRVYIPGVASPFEQIGDSGTGLQETRGAAAGYGGEGRILWALLQAINNIHRYFLKKPLLSPDETRSILNRIVLDRARRRLMQPRRQFEREMPNDEQNEKTRLEFEKILKRLHAAIAVHMPDKYGNARQKDPATVKKIFISIFGFSRGATQARAFLNWLMSMCTLDARMCKKEGVMTLGGFEVAFNFLGLFDTVASVGLGNTLGNSLLGKMFDGHGGWADTDDSLRIPPGIPCLHLVAAHELRRSFPLDSISVKQVLPPNCDEVVVPGVHSDLGCGYMPGEQGRGLDSMGGDMLSRIPLIYMYRAARLAGVPLKLEFANEVAKERFKVAPETIKALNAYLATCKVRTGTLTAIMREQGKNQILWRRSRRPTSKTPLEASASFGRASNFDKNDLHSANQEFEQEICEFEEWLAGKGKGFKAKEQGPGFDNTHKNEWEEIATWWNSAPQPGAETLNFFDNYVHDSRAWFKLIPKNPDNEKDMIEKLKEMESRRKRVIQFNETEAKIVAEQQKNTRKYYGKNSGMELQPFKPLDDELGDDGRRAAEEFGRTGKIPRMKTKGREPFDSSWASYGLSGKAGYLRYRKVYSGYDSVLISSNRQPTEEAVA</sequence>
<feature type="domain" description="T6SS Phospholipase effector Tle1-like catalytic" evidence="2">
    <location>
        <begin position="292"/>
        <end position="414"/>
    </location>
</feature>
<dbReference type="PANTHER" id="PTHR33840">
    <property type="match status" value="1"/>
</dbReference>
<proteinExistence type="predicted"/>
<gene>
    <name evidence="3" type="ORF">FHI69_25355</name>
</gene>
<dbReference type="AlphaFoldDB" id="A0A5C4NIP0"/>
<evidence type="ECO:0000313" key="3">
    <source>
        <dbReference type="EMBL" id="TNC72926.1"/>
    </source>
</evidence>
<dbReference type="PANTHER" id="PTHR33840:SF1">
    <property type="entry name" value="TLE1 PHOSPHOLIPASE DOMAIN-CONTAINING PROTEIN"/>
    <property type="match status" value="1"/>
</dbReference>
<organism evidence="3 4">
    <name type="scientific">Janthinobacterium lividum</name>
    <dbReference type="NCBI Taxonomy" id="29581"/>
    <lineage>
        <taxon>Bacteria</taxon>
        <taxon>Pseudomonadati</taxon>
        <taxon>Pseudomonadota</taxon>
        <taxon>Betaproteobacteria</taxon>
        <taxon>Burkholderiales</taxon>
        <taxon>Oxalobacteraceae</taxon>
        <taxon>Janthinobacterium</taxon>
    </lineage>
</organism>
<dbReference type="Pfam" id="PF09994">
    <property type="entry name" value="T6SS_Tle1-like_cat"/>
    <property type="match status" value="1"/>
</dbReference>
<evidence type="ECO:0000259" key="2">
    <source>
        <dbReference type="Pfam" id="PF09994"/>
    </source>
</evidence>
<evidence type="ECO:0000256" key="1">
    <source>
        <dbReference type="SAM" id="MobiDB-lite"/>
    </source>
</evidence>
<name>A0A5C4NIP0_9BURK</name>
<dbReference type="InterPro" id="IPR018712">
    <property type="entry name" value="Tle1-like_cat"/>
</dbReference>